<comment type="subcellular location">
    <subcellularLocation>
        <location evidence="1">Membrane</location>
        <topology evidence="1">Multi-pass membrane protein</topology>
    </subcellularLocation>
</comment>
<comment type="caution">
    <text evidence="7">The sequence shown here is derived from an EMBL/GenBank/DDBJ whole genome shotgun (WGS) entry which is preliminary data.</text>
</comment>
<keyword evidence="2 5" id="KW-0812">Transmembrane</keyword>
<evidence type="ECO:0000256" key="5">
    <source>
        <dbReference type="SAM" id="Phobius"/>
    </source>
</evidence>
<proteinExistence type="predicted"/>
<feature type="transmembrane region" description="Helical" evidence="5">
    <location>
        <begin position="45"/>
        <end position="75"/>
    </location>
</feature>
<name>X1HDP2_9ZZZZ</name>
<dbReference type="PROSITE" id="PS50850">
    <property type="entry name" value="MFS"/>
    <property type="match status" value="1"/>
</dbReference>
<reference evidence="7" key="1">
    <citation type="journal article" date="2014" name="Front. Microbiol.">
        <title>High frequency of phylogenetically diverse reductive dehalogenase-homologous genes in deep subseafloor sedimentary metagenomes.</title>
        <authorList>
            <person name="Kawai M."/>
            <person name="Futagami T."/>
            <person name="Toyoda A."/>
            <person name="Takaki Y."/>
            <person name="Nishi S."/>
            <person name="Hori S."/>
            <person name="Arai W."/>
            <person name="Tsubouchi T."/>
            <person name="Morono Y."/>
            <person name="Uchiyama I."/>
            <person name="Ito T."/>
            <person name="Fujiyama A."/>
            <person name="Inagaki F."/>
            <person name="Takami H."/>
        </authorList>
    </citation>
    <scope>NUCLEOTIDE SEQUENCE</scope>
    <source>
        <strain evidence="7">Expedition CK06-06</strain>
    </source>
</reference>
<dbReference type="AlphaFoldDB" id="X1HDP2"/>
<accession>X1HDP2</accession>
<evidence type="ECO:0000256" key="4">
    <source>
        <dbReference type="ARBA" id="ARBA00023136"/>
    </source>
</evidence>
<dbReference type="Pfam" id="PF07690">
    <property type="entry name" value="MFS_1"/>
    <property type="match status" value="1"/>
</dbReference>
<keyword evidence="3 5" id="KW-1133">Transmembrane helix</keyword>
<evidence type="ECO:0000259" key="6">
    <source>
        <dbReference type="PROSITE" id="PS50850"/>
    </source>
</evidence>
<protein>
    <recommendedName>
        <fullName evidence="6">Major facilitator superfamily (MFS) profile domain-containing protein</fullName>
    </recommendedName>
</protein>
<dbReference type="SUPFAM" id="SSF103473">
    <property type="entry name" value="MFS general substrate transporter"/>
    <property type="match status" value="1"/>
</dbReference>
<dbReference type="InterPro" id="IPR036259">
    <property type="entry name" value="MFS_trans_sf"/>
</dbReference>
<dbReference type="InterPro" id="IPR020846">
    <property type="entry name" value="MFS_dom"/>
</dbReference>
<dbReference type="PRINTS" id="PR01036">
    <property type="entry name" value="TCRTETB"/>
</dbReference>
<organism evidence="7">
    <name type="scientific">marine sediment metagenome</name>
    <dbReference type="NCBI Taxonomy" id="412755"/>
    <lineage>
        <taxon>unclassified sequences</taxon>
        <taxon>metagenomes</taxon>
        <taxon>ecological metagenomes</taxon>
    </lineage>
</organism>
<dbReference type="PANTHER" id="PTHR23501">
    <property type="entry name" value="MAJOR FACILITATOR SUPERFAMILY"/>
    <property type="match status" value="1"/>
</dbReference>
<sequence length="78" mass="7909">CGLAPNILTLIIARLAQGVGGAIMFATALALLAQAFPPRERGTAFGVFGAVTGVSVAVGPVLGGVLTTGLSWHWIFFV</sequence>
<evidence type="ECO:0000313" key="7">
    <source>
        <dbReference type="EMBL" id="GAH55190.1"/>
    </source>
</evidence>
<dbReference type="Gene3D" id="1.20.1720.10">
    <property type="entry name" value="Multidrug resistance protein D"/>
    <property type="match status" value="1"/>
</dbReference>
<keyword evidence="4 5" id="KW-0472">Membrane</keyword>
<dbReference type="PANTHER" id="PTHR23501:SF5">
    <property type="entry name" value="TRANSPORT PROTEIN"/>
    <property type="match status" value="1"/>
</dbReference>
<feature type="non-terminal residue" evidence="7">
    <location>
        <position position="1"/>
    </location>
</feature>
<feature type="domain" description="Major facilitator superfamily (MFS) profile" evidence="6">
    <location>
        <begin position="1"/>
        <end position="78"/>
    </location>
</feature>
<gene>
    <name evidence="7" type="ORF">S03H2_26849</name>
</gene>
<evidence type="ECO:0000256" key="3">
    <source>
        <dbReference type="ARBA" id="ARBA00022989"/>
    </source>
</evidence>
<dbReference type="InterPro" id="IPR011701">
    <property type="entry name" value="MFS"/>
</dbReference>
<feature type="transmembrane region" description="Helical" evidence="5">
    <location>
        <begin position="12"/>
        <end position="33"/>
    </location>
</feature>
<dbReference type="GO" id="GO:0005886">
    <property type="term" value="C:plasma membrane"/>
    <property type="evidence" value="ECO:0007669"/>
    <property type="project" value="TreeGrafter"/>
</dbReference>
<dbReference type="GO" id="GO:0022857">
    <property type="term" value="F:transmembrane transporter activity"/>
    <property type="evidence" value="ECO:0007669"/>
    <property type="project" value="InterPro"/>
</dbReference>
<feature type="non-terminal residue" evidence="7">
    <location>
        <position position="78"/>
    </location>
</feature>
<evidence type="ECO:0000256" key="1">
    <source>
        <dbReference type="ARBA" id="ARBA00004141"/>
    </source>
</evidence>
<evidence type="ECO:0000256" key="2">
    <source>
        <dbReference type="ARBA" id="ARBA00022692"/>
    </source>
</evidence>
<dbReference type="EMBL" id="BARU01015771">
    <property type="protein sequence ID" value="GAH55190.1"/>
    <property type="molecule type" value="Genomic_DNA"/>
</dbReference>